<evidence type="ECO:0000256" key="2">
    <source>
        <dbReference type="ARBA" id="ARBA00006411"/>
    </source>
</evidence>
<evidence type="ECO:0000256" key="4">
    <source>
        <dbReference type="ARBA" id="ARBA00023186"/>
    </source>
</evidence>
<dbReference type="RefSeq" id="WP_382367573.1">
    <property type="nucleotide sequence ID" value="NZ_JBHRZI010000004.1"/>
</dbReference>
<protein>
    <submittedName>
        <fullName evidence="5">ESX secretion-associated protein EspG</fullName>
    </submittedName>
</protein>
<comment type="similarity">
    <text evidence="2">Belongs to the EspG family.</text>
</comment>
<keyword evidence="6" id="KW-1185">Reference proteome</keyword>
<evidence type="ECO:0000256" key="1">
    <source>
        <dbReference type="ARBA" id="ARBA00004496"/>
    </source>
</evidence>
<name>A0ABV8BL87_9PSEU</name>
<comment type="subcellular location">
    <subcellularLocation>
        <location evidence="1">Cytoplasm</location>
    </subcellularLocation>
</comment>
<dbReference type="EMBL" id="JBHRZI010000004">
    <property type="protein sequence ID" value="MFC3890194.1"/>
    <property type="molecule type" value="Genomic_DNA"/>
</dbReference>
<evidence type="ECO:0000256" key="3">
    <source>
        <dbReference type="ARBA" id="ARBA00022490"/>
    </source>
</evidence>
<dbReference type="Pfam" id="PF14011">
    <property type="entry name" value="ESX-1_EspG"/>
    <property type="match status" value="1"/>
</dbReference>
<accession>A0ABV8BL87</accession>
<dbReference type="InterPro" id="IPR025734">
    <property type="entry name" value="EspG"/>
</dbReference>
<keyword evidence="4" id="KW-0143">Chaperone</keyword>
<dbReference type="Proteomes" id="UP001595690">
    <property type="component" value="Unassembled WGS sequence"/>
</dbReference>
<keyword evidence="3" id="KW-0963">Cytoplasm</keyword>
<evidence type="ECO:0000313" key="5">
    <source>
        <dbReference type="EMBL" id="MFC3890194.1"/>
    </source>
</evidence>
<evidence type="ECO:0000313" key="6">
    <source>
        <dbReference type="Proteomes" id="UP001595690"/>
    </source>
</evidence>
<gene>
    <name evidence="5" type="ORF">ACFOWZ_01810</name>
</gene>
<organism evidence="5 6">
    <name type="scientific">Lentzea rhizosphaerae</name>
    <dbReference type="NCBI Taxonomy" id="2041025"/>
    <lineage>
        <taxon>Bacteria</taxon>
        <taxon>Bacillati</taxon>
        <taxon>Actinomycetota</taxon>
        <taxon>Actinomycetes</taxon>
        <taxon>Pseudonocardiales</taxon>
        <taxon>Pseudonocardiaceae</taxon>
        <taxon>Lentzea</taxon>
    </lineage>
</organism>
<comment type="caution">
    <text evidence="5">The sequence shown here is derived from an EMBL/GenBank/DDBJ whole genome shotgun (WGS) entry which is preliminary data.</text>
</comment>
<sequence length="256" mass="27742">MIAPDFTLTQAELAVLWRHHELGRLPYPLDVPAFGATESERRNIEHDVRDDLASRGLLYDQHLAALLHLLSEHDVAVDAVGHYDRTVRALAVSTGEEAALVVIDGDQVGVLEIRPTGLARSVVEVLPDGDAGPGAGLSVPLDALQTAVQLHEDAPESEDLWGDDELDERQALEQAGLSSQDATVVAELATGRVRGGQFGVSRVSTQLTADRSHVVINWFDTLQGRYLMVSENGWLSLAPADNERIAHRIDSVLTTV</sequence>
<reference evidence="6" key="1">
    <citation type="journal article" date="2019" name="Int. J. Syst. Evol. Microbiol.">
        <title>The Global Catalogue of Microorganisms (GCM) 10K type strain sequencing project: providing services to taxonomists for standard genome sequencing and annotation.</title>
        <authorList>
            <consortium name="The Broad Institute Genomics Platform"/>
            <consortium name="The Broad Institute Genome Sequencing Center for Infectious Disease"/>
            <person name="Wu L."/>
            <person name="Ma J."/>
        </authorList>
    </citation>
    <scope>NUCLEOTIDE SEQUENCE [LARGE SCALE GENOMIC DNA]</scope>
    <source>
        <strain evidence="6">CGMCC 4.7405</strain>
    </source>
</reference>
<proteinExistence type="inferred from homology"/>